<feature type="region of interest" description="Disordered" evidence="1">
    <location>
        <begin position="50"/>
        <end position="74"/>
    </location>
</feature>
<reference evidence="3" key="1">
    <citation type="submission" date="2013-10" db="EMBL/GenBank/DDBJ databases">
        <title>Antibiotic resistance diversity of beta-lactamase producers in the General Hospital Vienna.</title>
        <authorList>
            <person name="Barisic I."/>
            <person name="Mitteregger D."/>
            <person name="Hirschl A.M."/>
            <person name="Noehammer C."/>
            <person name="Wiesinger-Mayr H."/>
        </authorList>
    </citation>
    <scope>NUCLEOTIDE SEQUENCE [LARGE SCALE GENOMIC DNA]</scope>
    <source>
        <strain evidence="3">IS43</strain>
    </source>
</reference>
<evidence type="ECO:0000256" key="2">
    <source>
        <dbReference type="SAM" id="Phobius"/>
    </source>
</evidence>
<name>W1DPB7_KLEPN</name>
<dbReference type="Proteomes" id="UP000019183">
    <property type="component" value="Unassembled WGS sequence"/>
</dbReference>
<keyword evidence="4" id="KW-1185">Reference proteome</keyword>
<feature type="compositionally biased region" description="Basic and acidic residues" evidence="1">
    <location>
        <begin position="50"/>
        <end position="64"/>
    </location>
</feature>
<dbReference type="Pfam" id="PF11666">
    <property type="entry name" value="DUF2933"/>
    <property type="match status" value="1"/>
</dbReference>
<evidence type="ECO:0008006" key="5">
    <source>
        <dbReference type="Google" id="ProtNLM"/>
    </source>
</evidence>
<evidence type="ECO:0000313" key="3">
    <source>
        <dbReference type="EMBL" id="CDL11223.1"/>
    </source>
</evidence>
<dbReference type="EMBL" id="CBWK010000626">
    <property type="protein sequence ID" value="CDL11223.1"/>
    <property type="molecule type" value="Genomic_DNA"/>
</dbReference>
<keyword evidence="2" id="KW-0472">Membrane</keyword>
<accession>W1DPB7</accession>
<sequence length="109" mass="12142">MKSTTYALIAVAAIAAFALLREHWSHVAGYWPYLLLLVCPLMHLFHGHGGHGDHQHQGSENDKKKLIRQTGPRRGPVISPGIVRSLWHAQRHAVQVCYQRVPLPGTPVS</sequence>
<organism evidence="3 4">
    <name type="scientific">Klebsiella pneumoniae IS43</name>
    <dbReference type="NCBI Taxonomy" id="1432552"/>
    <lineage>
        <taxon>Bacteria</taxon>
        <taxon>Pseudomonadati</taxon>
        <taxon>Pseudomonadota</taxon>
        <taxon>Gammaproteobacteria</taxon>
        <taxon>Enterobacterales</taxon>
        <taxon>Enterobacteriaceae</taxon>
        <taxon>Klebsiella/Raoultella group</taxon>
        <taxon>Klebsiella</taxon>
        <taxon>Klebsiella pneumoniae complex</taxon>
    </lineage>
</organism>
<comment type="caution">
    <text evidence="3">The sequence shown here is derived from an EMBL/GenBank/DDBJ whole genome shotgun (WGS) entry which is preliminary data.</text>
</comment>
<keyword evidence="2" id="KW-1133">Transmembrane helix</keyword>
<dbReference type="InterPro" id="IPR021682">
    <property type="entry name" value="DUF2933"/>
</dbReference>
<feature type="transmembrane region" description="Helical" evidence="2">
    <location>
        <begin position="28"/>
        <end position="45"/>
    </location>
</feature>
<dbReference type="AlphaFoldDB" id="W1DPB7"/>
<keyword evidence="2" id="KW-0812">Transmembrane</keyword>
<evidence type="ECO:0000313" key="4">
    <source>
        <dbReference type="Proteomes" id="UP000019183"/>
    </source>
</evidence>
<evidence type="ECO:0000256" key="1">
    <source>
        <dbReference type="SAM" id="MobiDB-lite"/>
    </source>
</evidence>
<protein>
    <recommendedName>
        <fullName evidence="5">DUF2933 domain-containing protein</fullName>
    </recommendedName>
</protein>
<proteinExistence type="predicted"/>